<dbReference type="PANTHER" id="PTHR42721">
    <property type="entry name" value="SUGAR HYDROLASE-RELATED"/>
    <property type="match status" value="1"/>
</dbReference>
<dbReference type="InterPro" id="IPR001764">
    <property type="entry name" value="Glyco_hydro_3_N"/>
</dbReference>
<keyword evidence="9" id="KW-1185">Reference proteome</keyword>
<dbReference type="SUPFAM" id="SSF52279">
    <property type="entry name" value="Beta-D-glucan exohydrolase, C-terminal domain"/>
    <property type="match status" value="1"/>
</dbReference>
<dbReference type="Pfam" id="PF01915">
    <property type="entry name" value="Glyco_hydro_3_C"/>
    <property type="match status" value="1"/>
</dbReference>
<evidence type="ECO:0000256" key="1">
    <source>
        <dbReference type="ARBA" id="ARBA00005336"/>
    </source>
</evidence>
<dbReference type="InterPro" id="IPR017853">
    <property type="entry name" value="GH"/>
</dbReference>
<dbReference type="SMART" id="SM01217">
    <property type="entry name" value="Fn3_like"/>
    <property type="match status" value="1"/>
</dbReference>
<dbReference type="Pfam" id="PF00933">
    <property type="entry name" value="Glyco_hydro_3"/>
    <property type="match status" value="1"/>
</dbReference>
<keyword evidence="3" id="KW-0378">Hydrolase</keyword>
<dbReference type="SUPFAM" id="SSF51445">
    <property type="entry name" value="(Trans)glycosidases"/>
    <property type="match status" value="1"/>
</dbReference>
<evidence type="ECO:0000313" key="8">
    <source>
        <dbReference type="EMBL" id="SPQ97069.1"/>
    </source>
</evidence>
<reference evidence="7 9" key="1">
    <citation type="submission" date="2015-02" db="EMBL/GenBank/DDBJ databases">
        <authorList>
            <person name="Chooi Y.-H."/>
        </authorList>
    </citation>
    <scope>NUCLEOTIDE SEQUENCE [LARGE SCALE GENOMIC DNA]</scope>
    <source>
        <strain evidence="7">E3</strain>
    </source>
</reference>
<sequence length="734" mass="78629">MGRPVWVGLAVAILLPGALAVGAGDGNLCDDGRLAQTPICDTGLAPAERAARFVALLTLQEKVSQMVNDAPAVERVGLPAYEWWNEALHGVKFDCIDGHCPTSFPAPLALAASFDMDLVEGVAQRISDEARAVHTFARTSRGGYGLNVWTPNVNLVRDPRWGRGQETPGEDPFLTSRYAVHYIRAMQGANDSSAYPKLAATVKHFAVYNEEDGREGFNAIVSKVDLQQSYLPMFEASVVEGGVGSIMCSYNSVNGTPTCASSLLLKDYLRDKWGFQGFVVSDCDAVACISEFHHYAEDHAEAAAAALKAGVDLDCGPTYLHLAHAVRRGLITEAEIDTALTRLMLARVQLGLFDPSEKQAYDRFPLGIVGSAKHRAAAKDAARQGLVLLKNRVLPLQDRKSMRILVTGPHTKTTEDLCSNYFGQLANIVSLYDGIVAGCSAQVEFRTGCGVHDYSVRDFDEAVAAAASADYTIVAVGLNQKIESEGFDRRDISLPAHQQYLLERLAGVTNKIILVVIAGSSVDLSWAKASDSVAAIVFGFYPGQETGSAIADVVFGRYNPGGRLPITIYAADYAYQVDMADMDMRAGPGRTYRFYTGAPVYPFGFGLSYTTFQYEFAGTLPAFLLTGADAKAPVCTVAVKVSNAGSVAGDDAVLAFVETSLEGCPRRQLFAFDKVHGLRPGESTIVAMQFRADAAGCVDADGNRVAPAGDYTIVVGGLTHRISIAADHDLVQTA</sequence>
<evidence type="ECO:0000313" key="7">
    <source>
        <dbReference type="EMBL" id="CEO99769.1"/>
    </source>
</evidence>
<dbReference type="AlphaFoldDB" id="A0A0G4IXD2"/>
<proteinExistence type="inferred from homology"/>
<dbReference type="Gene3D" id="2.60.40.10">
    <property type="entry name" value="Immunoglobulins"/>
    <property type="match status" value="1"/>
</dbReference>
<feature type="signal peptide" evidence="5">
    <location>
        <begin position="1"/>
        <end position="20"/>
    </location>
</feature>
<evidence type="ECO:0000313" key="9">
    <source>
        <dbReference type="Proteomes" id="UP000039324"/>
    </source>
</evidence>
<evidence type="ECO:0000256" key="2">
    <source>
        <dbReference type="ARBA" id="ARBA00022729"/>
    </source>
</evidence>
<dbReference type="GO" id="GO:0031222">
    <property type="term" value="P:arabinan catabolic process"/>
    <property type="evidence" value="ECO:0007669"/>
    <property type="project" value="TreeGrafter"/>
</dbReference>
<evidence type="ECO:0000313" key="10">
    <source>
        <dbReference type="Proteomes" id="UP000290189"/>
    </source>
</evidence>
<feature type="chain" id="PRO_5033224933" description="Fibronectin type III-like domain-containing protein" evidence="5">
    <location>
        <begin position="21"/>
        <end position="734"/>
    </location>
</feature>
<dbReference type="OMA" id="TWNFVED"/>
<dbReference type="Proteomes" id="UP000039324">
    <property type="component" value="Unassembled WGS sequence"/>
</dbReference>
<accession>A0A0G4IXD2</accession>
<feature type="domain" description="Fibronectin type III-like" evidence="6">
    <location>
        <begin position="651"/>
        <end position="719"/>
    </location>
</feature>
<dbReference type="InterPro" id="IPR013783">
    <property type="entry name" value="Ig-like_fold"/>
</dbReference>
<dbReference type="GO" id="GO:0045493">
    <property type="term" value="P:xylan catabolic process"/>
    <property type="evidence" value="ECO:0007669"/>
    <property type="project" value="InterPro"/>
</dbReference>
<comment type="similarity">
    <text evidence="1">Belongs to the glycosyl hydrolase 3 family.</text>
</comment>
<dbReference type="PANTHER" id="PTHR42721:SF3">
    <property type="entry name" value="BETA-D-XYLOSIDASE 5-RELATED"/>
    <property type="match status" value="1"/>
</dbReference>
<keyword evidence="2 5" id="KW-0732">Signal</keyword>
<dbReference type="Proteomes" id="UP000290189">
    <property type="component" value="Unassembled WGS sequence"/>
</dbReference>
<dbReference type="InterPro" id="IPR036962">
    <property type="entry name" value="Glyco_hydro_3_N_sf"/>
</dbReference>
<evidence type="ECO:0000256" key="5">
    <source>
        <dbReference type="SAM" id="SignalP"/>
    </source>
</evidence>
<evidence type="ECO:0000256" key="3">
    <source>
        <dbReference type="ARBA" id="ARBA00022801"/>
    </source>
</evidence>
<dbReference type="Gene3D" id="3.40.50.1700">
    <property type="entry name" value="Glycoside hydrolase family 3 C-terminal domain"/>
    <property type="match status" value="1"/>
</dbReference>
<dbReference type="Pfam" id="PF14310">
    <property type="entry name" value="Fn3-like"/>
    <property type="match status" value="1"/>
</dbReference>
<dbReference type="Gene3D" id="3.20.20.300">
    <property type="entry name" value="Glycoside hydrolase, family 3, N-terminal domain"/>
    <property type="match status" value="1"/>
</dbReference>
<dbReference type="GO" id="GO:0009044">
    <property type="term" value="F:xylan 1,4-beta-xylosidase activity"/>
    <property type="evidence" value="ECO:0007669"/>
    <property type="project" value="InterPro"/>
</dbReference>
<evidence type="ECO:0000259" key="6">
    <source>
        <dbReference type="SMART" id="SM01217"/>
    </source>
</evidence>
<organism evidence="7 9">
    <name type="scientific">Plasmodiophora brassicae</name>
    <name type="common">Clubroot disease agent</name>
    <dbReference type="NCBI Taxonomy" id="37360"/>
    <lineage>
        <taxon>Eukaryota</taxon>
        <taxon>Sar</taxon>
        <taxon>Rhizaria</taxon>
        <taxon>Endomyxa</taxon>
        <taxon>Phytomyxea</taxon>
        <taxon>Plasmodiophorida</taxon>
        <taxon>Plasmodiophoridae</taxon>
        <taxon>Plasmodiophora</taxon>
    </lineage>
</organism>
<gene>
    <name evidence="7" type="ORF">PBRA_007503</name>
    <name evidence="8" type="ORF">PLBR_LOCUS4284</name>
</gene>
<evidence type="ECO:0000256" key="4">
    <source>
        <dbReference type="ARBA" id="ARBA00023295"/>
    </source>
</evidence>
<protein>
    <recommendedName>
        <fullName evidence="6">Fibronectin type III-like domain-containing protein</fullName>
    </recommendedName>
</protein>
<dbReference type="InterPro" id="IPR026891">
    <property type="entry name" value="Fn3-like"/>
</dbReference>
<keyword evidence="8" id="KW-0496">Mitochondrion</keyword>
<dbReference type="InterPro" id="IPR002772">
    <property type="entry name" value="Glyco_hydro_3_C"/>
</dbReference>
<dbReference type="PRINTS" id="PR00133">
    <property type="entry name" value="GLHYDRLASE3"/>
</dbReference>
<reference evidence="8 10" key="2">
    <citation type="submission" date="2018-03" db="EMBL/GenBank/DDBJ databases">
        <authorList>
            <person name="Fogelqvist J."/>
        </authorList>
    </citation>
    <scope>NUCLEOTIDE SEQUENCE [LARGE SCALE GENOMIC DNA]</scope>
</reference>
<dbReference type="GO" id="GO:0046556">
    <property type="term" value="F:alpha-L-arabinofuranosidase activity"/>
    <property type="evidence" value="ECO:0007669"/>
    <property type="project" value="TreeGrafter"/>
</dbReference>
<name>A0A0G4IXD2_PLABS</name>
<dbReference type="OrthoDB" id="47059at2759"/>
<dbReference type="STRING" id="37360.A0A0G4IXD2"/>
<dbReference type="InterPro" id="IPR036881">
    <property type="entry name" value="Glyco_hydro_3_C_sf"/>
</dbReference>
<geneLocation type="mitochondrion" evidence="8"/>
<dbReference type="EMBL" id="CDSF01000093">
    <property type="protein sequence ID" value="CEO99769.1"/>
    <property type="molecule type" value="Genomic_DNA"/>
</dbReference>
<dbReference type="EMBL" id="OVEO01000007">
    <property type="protein sequence ID" value="SPQ97069.1"/>
    <property type="molecule type" value="Genomic_DNA"/>
</dbReference>
<keyword evidence="4" id="KW-0326">Glycosidase</keyword>
<dbReference type="InterPro" id="IPR044993">
    <property type="entry name" value="BXL"/>
</dbReference>